<dbReference type="Pfam" id="PF00300">
    <property type="entry name" value="His_Phos_1"/>
    <property type="match status" value="1"/>
</dbReference>
<dbReference type="PANTHER" id="PTHR20935:SF1">
    <property type="entry name" value="SLL1549 PROTEIN"/>
    <property type="match status" value="1"/>
</dbReference>
<sequence length="166" mass="17043">MVPRRLVLIRHAKAAGGAVDADRPPTEGGTRQAAAIGPWLEQAGLVPDRVLVSPARRAAQTWEAAAPTSAARPTTEPRIYDNTVEALLAAIRETPDDVSTLALVGHNPSIGELAHALDDGQGSPAARQALDAGFPTGAVAVFVVGGSFGELEPGGARVSDFARPEG</sequence>
<dbReference type="InterPro" id="IPR013078">
    <property type="entry name" value="His_Pase_superF_clade-1"/>
</dbReference>
<dbReference type="PANTHER" id="PTHR20935">
    <property type="entry name" value="PHOSPHOGLYCERATE MUTASE-RELATED"/>
    <property type="match status" value="1"/>
</dbReference>
<evidence type="ECO:0000256" key="1">
    <source>
        <dbReference type="ARBA" id="ARBA00022801"/>
    </source>
</evidence>
<dbReference type="SMART" id="SM00855">
    <property type="entry name" value="PGAM"/>
    <property type="match status" value="1"/>
</dbReference>
<comment type="caution">
    <text evidence="2">The sequence shown here is derived from an EMBL/GenBank/DDBJ whole genome shotgun (WGS) entry which is preliminary data.</text>
</comment>
<protein>
    <submittedName>
        <fullName evidence="2">Histidine phosphatase family protein</fullName>
    </submittedName>
</protein>
<dbReference type="CDD" id="cd07067">
    <property type="entry name" value="HP_PGM_like"/>
    <property type="match status" value="1"/>
</dbReference>
<dbReference type="RefSeq" id="WP_344689062.1">
    <property type="nucleotide sequence ID" value="NZ_BAAAVV010000005.1"/>
</dbReference>
<name>A0ABP6P8D1_9ACTN</name>
<keyword evidence="1" id="KW-0378">Hydrolase</keyword>
<dbReference type="Gene3D" id="3.40.50.1240">
    <property type="entry name" value="Phosphoglycerate mutase-like"/>
    <property type="match status" value="1"/>
</dbReference>
<dbReference type="Proteomes" id="UP001499924">
    <property type="component" value="Unassembled WGS sequence"/>
</dbReference>
<dbReference type="InterPro" id="IPR051021">
    <property type="entry name" value="Mito_Ser/Thr_phosphatase"/>
</dbReference>
<keyword evidence="3" id="KW-1185">Reference proteome</keyword>
<accession>A0ABP6P8D1</accession>
<proteinExistence type="predicted"/>
<dbReference type="InterPro" id="IPR029033">
    <property type="entry name" value="His_PPase_superfam"/>
</dbReference>
<dbReference type="SUPFAM" id="SSF53254">
    <property type="entry name" value="Phosphoglycerate mutase-like"/>
    <property type="match status" value="1"/>
</dbReference>
<reference evidence="3" key="1">
    <citation type="journal article" date="2019" name="Int. J. Syst. Evol. Microbiol.">
        <title>The Global Catalogue of Microorganisms (GCM) 10K type strain sequencing project: providing services to taxonomists for standard genome sequencing and annotation.</title>
        <authorList>
            <consortium name="The Broad Institute Genomics Platform"/>
            <consortium name="The Broad Institute Genome Sequencing Center for Infectious Disease"/>
            <person name="Wu L."/>
            <person name="Ma J."/>
        </authorList>
    </citation>
    <scope>NUCLEOTIDE SEQUENCE [LARGE SCALE GENOMIC DNA]</scope>
    <source>
        <strain evidence="3">JCM 15614</strain>
    </source>
</reference>
<evidence type="ECO:0000313" key="3">
    <source>
        <dbReference type="Proteomes" id="UP001499924"/>
    </source>
</evidence>
<dbReference type="EMBL" id="BAAAVV010000005">
    <property type="protein sequence ID" value="GAA3169714.1"/>
    <property type="molecule type" value="Genomic_DNA"/>
</dbReference>
<evidence type="ECO:0000313" key="2">
    <source>
        <dbReference type="EMBL" id="GAA3169714.1"/>
    </source>
</evidence>
<gene>
    <name evidence="2" type="ORF">GCM10010531_23500</name>
</gene>
<organism evidence="2 3">
    <name type="scientific">Blastococcus jejuensis</name>
    <dbReference type="NCBI Taxonomy" id="351224"/>
    <lineage>
        <taxon>Bacteria</taxon>
        <taxon>Bacillati</taxon>
        <taxon>Actinomycetota</taxon>
        <taxon>Actinomycetes</taxon>
        <taxon>Geodermatophilales</taxon>
        <taxon>Geodermatophilaceae</taxon>
        <taxon>Blastococcus</taxon>
    </lineage>
</organism>